<dbReference type="InterPro" id="IPR013909">
    <property type="entry name" value="NuBaID_C"/>
</dbReference>
<evidence type="ECO:0000313" key="3">
    <source>
        <dbReference type="Proteomes" id="UP001165083"/>
    </source>
</evidence>
<accession>A0A9W6WVS1</accession>
<organism evidence="2 3">
    <name type="scientific">Phytophthora lilii</name>
    <dbReference type="NCBI Taxonomy" id="2077276"/>
    <lineage>
        <taxon>Eukaryota</taxon>
        <taxon>Sar</taxon>
        <taxon>Stramenopiles</taxon>
        <taxon>Oomycota</taxon>
        <taxon>Peronosporomycetes</taxon>
        <taxon>Peronosporales</taxon>
        <taxon>Peronosporaceae</taxon>
        <taxon>Phytophthora</taxon>
    </lineage>
</organism>
<proteinExistence type="predicted"/>
<protein>
    <submittedName>
        <fullName evidence="2">Unnamed protein product</fullName>
    </submittedName>
</protein>
<keyword evidence="3" id="KW-1185">Reference proteome</keyword>
<evidence type="ECO:0000259" key="1">
    <source>
        <dbReference type="Pfam" id="PF08600"/>
    </source>
</evidence>
<dbReference type="AlphaFoldDB" id="A0A9W6WVS1"/>
<comment type="caution">
    <text evidence="2">The sequence shown here is derived from an EMBL/GenBank/DDBJ whole genome shotgun (WGS) entry which is preliminary data.</text>
</comment>
<reference evidence="2" key="1">
    <citation type="submission" date="2023-04" db="EMBL/GenBank/DDBJ databases">
        <title>Phytophthora lilii NBRC 32176.</title>
        <authorList>
            <person name="Ichikawa N."/>
            <person name="Sato H."/>
            <person name="Tonouchi N."/>
        </authorList>
    </citation>
    <scope>NUCLEOTIDE SEQUENCE</scope>
    <source>
        <strain evidence="2">NBRC 32176</strain>
    </source>
</reference>
<name>A0A9W6WVS1_9STRA</name>
<evidence type="ECO:0000313" key="2">
    <source>
        <dbReference type="EMBL" id="GMF19354.1"/>
    </source>
</evidence>
<dbReference type="OrthoDB" id="614844at2759"/>
<feature type="domain" description="NuBaID C-terminal" evidence="1">
    <location>
        <begin position="72"/>
        <end position="175"/>
    </location>
</feature>
<dbReference type="GO" id="GO:0008270">
    <property type="term" value="F:zinc ion binding"/>
    <property type="evidence" value="ECO:0007669"/>
    <property type="project" value="InterPro"/>
</dbReference>
<gene>
    <name evidence="2" type="ORF">Plil01_000738600</name>
</gene>
<dbReference type="EMBL" id="BSXW01000340">
    <property type="protein sequence ID" value="GMF19354.1"/>
    <property type="molecule type" value="Genomic_DNA"/>
</dbReference>
<sequence length="216" mass="24121">MSRLNEEVERMLKDADFQTRISGLKIADEVVIKVLQEAGDSDVLSTAVLATKLLARCAQSAVSSEAIVNAAFLIATGWQFDEKHKPQMRVLWCESCNRHWQIFPDAIDGEDEQIEPPAKRAKVESPKAVDLLSQHRHFCPWVAGRKSTGVDNYGEIDQKLWEFVKLPGWRQYAQALIFLGDPAETAIISLDSGDLTPTRAHDPVQALESVRAVLEL</sequence>
<dbReference type="Pfam" id="PF08600">
    <property type="entry name" value="NuBaID_C"/>
    <property type="match status" value="1"/>
</dbReference>
<dbReference type="Proteomes" id="UP001165083">
    <property type="component" value="Unassembled WGS sequence"/>
</dbReference>